<dbReference type="InterPro" id="IPR017970">
    <property type="entry name" value="Homeobox_CS"/>
</dbReference>
<comment type="subcellular location">
    <subcellularLocation>
        <location evidence="1 6">Nucleus</location>
    </subcellularLocation>
</comment>
<dbReference type="CDD" id="cd00086">
    <property type="entry name" value="homeodomain"/>
    <property type="match status" value="1"/>
</dbReference>
<evidence type="ECO:0000259" key="8">
    <source>
        <dbReference type="PROSITE" id="PS50071"/>
    </source>
</evidence>
<name>Q4H3A6_CIOIN</name>
<dbReference type="OrthoDB" id="5399138at2759"/>
<evidence type="ECO:0000256" key="5">
    <source>
        <dbReference type="ARBA" id="ARBA00023242"/>
    </source>
</evidence>
<dbReference type="FunFam" id="1.10.10.60:FF:000003">
    <property type="entry name" value="Iroquois-class homeobox protein IRX"/>
    <property type="match status" value="1"/>
</dbReference>
<feature type="compositionally biased region" description="Low complexity" evidence="7">
    <location>
        <begin position="225"/>
        <end position="235"/>
    </location>
</feature>
<organism evidence="9">
    <name type="scientific">Ciona intestinalis</name>
    <name type="common">Transparent sea squirt</name>
    <name type="synonym">Ascidia intestinalis</name>
    <dbReference type="NCBI Taxonomy" id="7719"/>
    <lineage>
        <taxon>Eukaryota</taxon>
        <taxon>Metazoa</taxon>
        <taxon>Chordata</taxon>
        <taxon>Tunicata</taxon>
        <taxon>Ascidiacea</taxon>
        <taxon>Phlebobranchia</taxon>
        <taxon>Cionidae</taxon>
        <taxon>Ciona</taxon>
    </lineage>
</organism>
<evidence type="ECO:0000256" key="7">
    <source>
        <dbReference type="SAM" id="MobiDB-lite"/>
    </source>
</evidence>
<evidence type="ECO:0000256" key="6">
    <source>
        <dbReference type="PROSITE-ProRule" id="PRU00108"/>
    </source>
</evidence>
<dbReference type="EMBL" id="AB210516">
    <property type="protein sequence ID" value="BAE06521.1"/>
    <property type="molecule type" value="mRNA"/>
</dbReference>
<dbReference type="GO" id="GO:0000981">
    <property type="term" value="F:DNA-binding transcription factor activity, RNA polymerase II-specific"/>
    <property type="evidence" value="ECO:0007669"/>
    <property type="project" value="InterPro"/>
</dbReference>
<accession>A0A1W2VRT7</accession>
<comment type="similarity">
    <text evidence="2">Belongs to the TALE/IRO homeobox family.</text>
</comment>
<dbReference type="GO" id="GO:0003677">
    <property type="term" value="F:DNA binding"/>
    <property type="evidence" value="ECO:0007669"/>
    <property type="project" value="UniProtKB-UniRule"/>
</dbReference>
<reference evidence="9" key="3">
    <citation type="submission" date="2005-04" db="EMBL/GenBank/DDBJ databases">
        <title>Expressed genes in Ciona intestinalis.</title>
        <authorList>
            <person name="Satou Y."/>
        </authorList>
    </citation>
    <scope>NUCLEOTIDE SEQUENCE</scope>
</reference>
<feature type="region of interest" description="Disordered" evidence="7">
    <location>
        <begin position="540"/>
        <end position="570"/>
    </location>
</feature>
<evidence type="ECO:0000256" key="3">
    <source>
        <dbReference type="ARBA" id="ARBA00023125"/>
    </source>
</evidence>
<dbReference type="AlphaFoldDB" id="Q4H3A6"/>
<dbReference type="SUPFAM" id="SSF46689">
    <property type="entry name" value="Homeodomain-like"/>
    <property type="match status" value="1"/>
</dbReference>
<sequence>MQSELPGLNMYAGPGGSSALTSPANYGGVPAAVGSAPGLVPPHYGSTGMDHSPYYSSLAPAYDMKPGGTDVWGGSYGQAPPGYYPYENTFGSQYPYDRYCGVDMNDGVRRKNATRESTNTLKAWLQEHKKNPYPTKGEKIMLAIITKMTLTQVSTWFANARRRLKKENKMTWVPKNRSNENASSTDEKKIDPDDDDSNSQNQDCDDKIDADQSLDSDDSAEREVTSTNDNDVTNTPYSRDSGVYGGEKSEDLNVSDQNDQQLGQGKDFSSTYQQPSDVGFERPAMPTDTVQRYGPTDASRIWSPINDIGSGSSYPTKCPDNVGDSHLNLPPSFRGSYSDDQFSAISRPQQTPSAVSPSMISGVDLPGRIGECRYPSVQNWVDGVYHSAVPPTPDPDSTTCHPISAERRDSIDGRIEVDRLQGVSPSSPHFQHQQFPCKQLPTQNPHLTVNDNEHYTYHERRVPTDNVGSPGNLHGQVAPPSYQMFGFNSQLQGLGTGDYYHDERMAAQSSAEARLGYYNPQRSADPRQDMNSQQQQGRIHNVYHPGDPKPSVLASPSSASGSSPASRQLCPGEQSLASRLVPSSYHANPGMSVSATNPSTFHGQYYQMSGDLTKRGHSHTSNTPSNNYMMVCGNGVDQRNMDATQGFQNPLNTQHNSYNRSPLPSNSPHTELIMSPRDGDELREMQAAETLTNLSTR</sequence>
<reference evidence="9" key="2">
    <citation type="journal article" date="2004" name="Development">
        <title>Gene expression profiles of transcription factors and signaling molecules in the ascidian embryo: towards a comprehensive understanding of gene networks.</title>
        <authorList>
            <person name="Imai K.S."/>
            <person name="Hino K."/>
            <person name="Yagi K."/>
            <person name="Satoh N."/>
            <person name="Satou Y."/>
        </authorList>
    </citation>
    <scope>NUCLEOTIDE SEQUENCE</scope>
</reference>
<proteinExistence type="evidence at transcript level"/>
<dbReference type="Gene3D" id="1.10.10.60">
    <property type="entry name" value="Homeodomain-like"/>
    <property type="match status" value="1"/>
</dbReference>
<dbReference type="PANTHER" id="PTHR11211">
    <property type="entry name" value="IROQUOIS-CLASS HOMEODOMAIN PROTEIN IRX"/>
    <property type="match status" value="1"/>
</dbReference>
<dbReference type="SMART" id="SM00389">
    <property type="entry name" value="HOX"/>
    <property type="match status" value="1"/>
</dbReference>
<feature type="region of interest" description="Disordered" evidence="7">
    <location>
        <begin position="168"/>
        <end position="304"/>
    </location>
</feature>
<dbReference type="PROSITE" id="PS00027">
    <property type="entry name" value="HOMEOBOX_1"/>
    <property type="match status" value="1"/>
</dbReference>
<dbReference type="KEGG" id="cin:778658"/>
<dbReference type="GO" id="GO:0005634">
    <property type="term" value="C:nucleus"/>
    <property type="evidence" value="ECO:0007669"/>
    <property type="project" value="UniProtKB-SubCell"/>
</dbReference>
<keyword evidence="3 6" id="KW-0238">DNA-binding</keyword>
<dbReference type="Pfam" id="PF05920">
    <property type="entry name" value="Homeobox_KN"/>
    <property type="match status" value="1"/>
</dbReference>
<dbReference type="InterPro" id="IPR008422">
    <property type="entry name" value="KN_HD"/>
</dbReference>
<evidence type="ECO:0000313" key="9">
    <source>
        <dbReference type="EMBL" id="BAE06521.1"/>
    </source>
</evidence>
<accession>Q4H3A6</accession>
<keyword evidence="5 6" id="KW-0539">Nucleus</keyword>
<dbReference type="InterPro" id="IPR009057">
    <property type="entry name" value="Homeodomain-like_sf"/>
</dbReference>
<dbReference type="PROSITE" id="PS50071">
    <property type="entry name" value="HOMEOBOX_2"/>
    <property type="match status" value="1"/>
</dbReference>
<reference evidence="9" key="1">
    <citation type="journal article" date="2003" name="Dev. Genes Evol.">
        <title>Genomewide surveys of developmentally relevant genes in Ciona intestinalis.</title>
        <authorList>
            <person name="Satou Y."/>
            <person name="Satoh N."/>
        </authorList>
    </citation>
    <scope>NUCLEOTIDE SEQUENCE</scope>
</reference>
<feature type="compositionally biased region" description="Low complexity" evidence="7">
    <location>
        <begin position="550"/>
        <end position="566"/>
    </location>
</feature>
<evidence type="ECO:0000256" key="2">
    <source>
        <dbReference type="ARBA" id="ARBA00008446"/>
    </source>
</evidence>
<dbReference type="PANTHER" id="PTHR11211:SF40">
    <property type="entry name" value="MIRROR, ISOFORM C"/>
    <property type="match status" value="1"/>
</dbReference>
<dbReference type="InterPro" id="IPR001356">
    <property type="entry name" value="HD"/>
</dbReference>
<evidence type="ECO:0000256" key="1">
    <source>
        <dbReference type="ARBA" id="ARBA00004123"/>
    </source>
</evidence>
<feature type="DNA-binding region" description="Homeobox" evidence="6">
    <location>
        <begin position="106"/>
        <end position="168"/>
    </location>
</feature>
<feature type="domain" description="Homeobox" evidence="8">
    <location>
        <begin position="104"/>
        <end position="167"/>
    </location>
</feature>
<evidence type="ECO:0000256" key="4">
    <source>
        <dbReference type="ARBA" id="ARBA00023155"/>
    </source>
</evidence>
<gene>
    <name evidence="9" type="primary">Ci-Irx-C</name>
</gene>
<keyword evidence="4 6" id="KW-0371">Homeobox</keyword>
<protein>
    <submittedName>
        <fullName evidence="9">Transcription factor protein</fullName>
    </submittedName>
</protein>
<feature type="compositionally biased region" description="Polar residues" evidence="7">
    <location>
        <begin position="252"/>
        <end position="276"/>
    </location>
</feature>